<evidence type="ECO:0000313" key="2">
    <source>
        <dbReference type="EMBL" id="PKK55346.1"/>
    </source>
</evidence>
<dbReference type="Proteomes" id="UP000233469">
    <property type="component" value="Unassembled WGS sequence"/>
</dbReference>
<name>A0A2N1M176_9GLOM</name>
<comment type="caution">
    <text evidence="2">The sequence shown here is derived from an EMBL/GenBank/DDBJ whole genome shotgun (WGS) entry which is preliminary data.</text>
</comment>
<reference evidence="2 3" key="2">
    <citation type="submission" date="2017-10" db="EMBL/GenBank/DDBJ databases">
        <title>Extensive intraspecific genome diversity in a model arbuscular mycorrhizal fungus.</title>
        <authorList>
            <person name="Chen E.C.H."/>
            <person name="Morin E."/>
            <person name="Baudet D."/>
            <person name="Noel J."/>
            <person name="Ndikumana S."/>
            <person name="Charron P."/>
            <person name="St-Onge C."/>
            <person name="Giorgi J."/>
            <person name="Grigoriev I.V."/>
            <person name="Roux C."/>
            <person name="Martin F.M."/>
            <person name="Corradi N."/>
        </authorList>
    </citation>
    <scope>NUCLEOTIDE SEQUENCE [LARGE SCALE GENOMIC DNA]</scope>
    <source>
        <strain evidence="2 3">C2</strain>
    </source>
</reference>
<feature type="region of interest" description="Disordered" evidence="1">
    <location>
        <begin position="1"/>
        <end position="22"/>
    </location>
</feature>
<accession>A0A2N1M176</accession>
<sequence length="86" mass="10022">MLTAEKRLNSETISPNTKRHKPVTHPELELALKEFLEEEVSSADEATIANALLLLREHCFNYLLREYTIWMKRDYFTGVQIQSKLG</sequence>
<proteinExistence type="predicted"/>
<dbReference type="VEuPathDB" id="FungiDB:FUN_018375"/>
<evidence type="ECO:0000313" key="3">
    <source>
        <dbReference type="Proteomes" id="UP000233469"/>
    </source>
</evidence>
<gene>
    <name evidence="2" type="ORF">RhiirC2_802637</name>
</gene>
<dbReference type="AlphaFoldDB" id="A0A2N1M176"/>
<dbReference type="EMBL" id="LLXL01007831">
    <property type="protein sequence ID" value="PKK55346.1"/>
    <property type="molecule type" value="Genomic_DNA"/>
</dbReference>
<protein>
    <submittedName>
        <fullName evidence="2">Uncharacterized protein</fullName>
    </submittedName>
</protein>
<evidence type="ECO:0000256" key="1">
    <source>
        <dbReference type="SAM" id="MobiDB-lite"/>
    </source>
</evidence>
<reference evidence="2 3" key="1">
    <citation type="submission" date="2016-04" db="EMBL/GenBank/DDBJ databases">
        <title>Genome analyses suggest a sexual origin of heterokaryosis in a supposedly ancient asexual fungus.</title>
        <authorList>
            <person name="Ropars J."/>
            <person name="Sedzielewska K."/>
            <person name="Noel J."/>
            <person name="Charron P."/>
            <person name="Farinelli L."/>
            <person name="Marton T."/>
            <person name="Kruger M."/>
            <person name="Pelin A."/>
            <person name="Brachmann A."/>
            <person name="Corradi N."/>
        </authorList>
    </citation>
    <scope>NUCLEOTIDE SEQUENCE [LARGE SCALE GENOMIC DNA]</scope>
    <source>
        <strain evidence="2 3">C2</strain>
    </source>
</reference>
<organism evidence="2 3">
    <name type="scientific">Rhizophagus irregularis</name>
    <dbReference type="NCBI Taxonomy" id="588596"/>
    <lineage>
        <taxon>Eukaryota</taxon>
        <taxon>Fungi</taxon>
        <taxon>Fungi incertae sedis</taxon>
        <taxon>Mucoromycota</taxon>
        <taxon>Glomeromycotina</taxon>
        <taxon>Glomeromycetes</taxon>
        <taxon>Glomerales</taxon>
        <taxon>Glomeraceae</taxon>
        <taxon>Rhizophagus</taxon>
    </lineage>
</organism>